<evidence type="ECO:0000259" key="4">
    <source>
        <dbReference type="PROSITE" id="PS50102"/>
    </source>
</evidence>
<dbReference type="PANTHER" id="PTHR48034">
    <property type="entry name" value="TRANSFORMER-2 SEX-DETERMINING PROTEIN-RELATED"/>
    <property type="match status" value="1"/>
</dbReference>
<protein>
    <submittedName>
        <fullName evidence="5">Serine/arginine-rich splicing factor 12</fullName>
    </submittedName>
</protein>
<feature type="compositionally biased region" description="Low complexity" evidence="2">
    <location>
        <begin position="1"/>
        <end position="13"/>
    </location>
</feature>
<sequence length="192" mass="22138">MRRYSPQYSPPRRGYGGRGRSPPRRGYGGYGGRREQSRGSLLVRNIPLNCRPEDLRVPFERFGPVRDVYLPKDYYTGDSRGFAFVEFINPHDASEAQYHMDRRVFGGREITVVAAAETRKRPEEMRHRTRARYLAFTLSLVILTFSVTFFLICQAAYMGLDLFCRGSSGSYGRHSSYYGRMLLSWPFGDDFG</sequence>
<keyword evidence="3" id="KW-1133">Transmembrane helix</keyword>
<dbReference type="SMART" id="SM00361">
    <property type="entry name" value="RRM_1"/>
    <property type="match status" value="1"/>
</dbReference>
<dbReference type="InterPro" id="IPR000504">
    <property type="entry name" value="RRM_dom"/>
</dbReference>
<dbReference type="InterPro" id="IPR035979">
    <property type="entry name" value="RBD_domain_sf"/>
</dbReference>
<dbReference type="InterPro" id="IPR050441">
    <property type="entry name" value="RBM"/>
</dbReference>
<name>A0A1D1YCJ2_9ARAE</name>
<dbReference type="InterPro" id="IPR003954">
    <property type="entry name" value="RRM_euk-type"/>
</dbReference>
<evidence type="ECO:0000313" key="5">
    <source>
        <dbReference type="EMBL" id="JAT52349.1"/>
    </source>
</evidence>
<feature type="region of interest" description="Disordered" evidence="2">
    <location>
        <begin position="1"/>
        <end position="38"/>
    </location>
</feature>
<organism evidence="5">
    <name type="scientific">Anthurium amnicola</name>
    <dbReference type="NCBI Taxonomy" id="1678845"/>
    <lineage>
        <taxon>Eukaryota</taxon>
        <taxon>Viridiplantae</taxon>
        <taxon>Streptophyta</taxon>
        <taxon>Embryophyta</taxon>
        <taxon>Tracheophyta</taxon>
        <taxon>Spermatophyta</taxon>
        <taxon>Magnoliopsida</taxon>
        <taxon>Liliopsida</taxon>
        <taxon>Araceae</taxon>
        <taxon>Pothoideae</taxon>
        <taxon>Potheae</taxon>
        <taxon>Anthurium</taxon>
    </lineage>
</organism>
<dbReference type="SUPFAM" id="SSF54928">
    <property type="entry name" value="RNA-binding domain, RBD"/>
    <property type="match status" value="1"/>
</dbReference>
<accession>A0A1D1YCJ2</accession>
<keyword evidence="1" id="KW-0694">RNA-binding</keyword>
<keyword evidence="3" id="KW-0472">Membrane</keyword>
<reference evidence="5" key="1">
    <citation type="submission" date="2015-07" db="EMBL/GenBank/DDBJ databases">
        <title>Transcriptome Assembly of Anthurium amnicola.</title>
        <authorList>
            <person name="Suzuki J."/>
        </authorList>
    </citation>
    <scope>NUCLEOTIDE SEQUENCE</scope>
</reference>
<dbReference type="AlphaFoldDB" id="A0A1D1YCJ2"/>
<proteinExistence type="predicted"/>
<feature type="domain" description="RRM" evidence="4">
    <location>
        <begin position="39"/>
        <end position="117"/>
    </location>
</feature>
<dbReference type="GO" id="GO:0003723">
    <property type="term" value="F:RNA binding"/>
    <property type="evidence" value="ECO:0007669"/>
    <property type="project" value="UniProtKB-UniRule"/>
</dbReference>
<evidence type="ECO:0000256" key="3">
    <source>
        <dbReference type="SAM" id="Phobius"/>
    </source>
</evidence>
<gene>
    <name evidence="5" type="primary">SRSF12_3</name>
    <name evidence="5" type="ORF">g.126801</name>
</gene>
<feature type="transmembrane region" description="Helical" evidence="3">
    <location>
        <begin position="133"/>
        <end position="157"/>
    </location>
</feature>
<dbReference type="EMBL" id="GDJX01015587">
    <property type="protein sequence ID" value="JAT52349.1"/>
    <property type="molecule type" value="Transcribed_RNA"/>
</dbReference>
<keyword evidence="3" id="KW-0812">Transmembrane</keyword>
<dbReference type="InterPro" id="IPR012677">
    <property type="entry name" value="Nucleotide-bd_a/b_plait_sf"/>
</dbReference>
<dbReference type="Gene3D" id="3.30.70.330">
    <property type="match status" value="1"/>
</dbReference>
<dbReference type="SMART" id="SM00360">
    <property type="entry name" value="RRM"/>
    <property type="match status" value="1"/>
</dbReference>
<evidence type="ECO:0000256" key="2">
    <source>
        <dbReference type="SAM" id="MobiDB-lite"/>
    </source>
</evidence>
<dbReference type="Pfam" id="PF00076">
    <property type="entry name" value="RRM_1"/>
    <property type="match status" value="1"/>
</dbReference>
<evidence type="ECO:0000256" key="1">
    <source>
        <dbReference type="PROSITE-ProRule" id="PRU00176"/>
    </source>
</evidence>
<dbReference type="PROSITE" id="PS50102">
    <property type="entry name" value="RRM"/>
    <property type="match status" value="1"/>
</dbReference>